<dbReference type="SUPFAM" id="SSF53098">
    <property type="entry name" value="Ribonuclease H-like"/>
    <property type="match status" value="1"/>
</dbReference>
<dbReference type="InterPro" id="IPR012337">
    <property type="entry name" value="RNaseH-like_sf"/>
</dbReference>
<keyword evidence="2" id="KW-1185">Reference proteome</keyword>
<name>A0ABS4RF90_9BACI</name>
<evidence type="ECO:0000313" key="2">
    <source>
        <dbReference type="Proteomes" id="UP001519293"/>
    </source>
</evidence>
<gene>
    <name evidence="1" type="ORF">J2Z40_002136</name>
</gene>
<protein>
    <recommendedName>
        <fullName evidence="3">Transposase</fullName>
    </recommendedName>
</protein>
<evidence type="ECO:0008006" key="3">
    <source>
        <dbReference type="Google" id="ProtNLM"/>
    </source>
</evidence>
<accession>A0ABS4RF90</accession>
<proteinExistence type="predicted"/>
<organism evidence="1 2">
    <name type="scientific">Cytobacillus eiseniae</name>
    <dbReference type="NCBI Taxonomy" id="762947"/>
    <lineage>
        <taxon>Bacteria</taxon>
        <taxon>Bacillati</taxon>
        <taxon>Bacillota</taxon>
        <taxon>Bacilli</taxon>
        <taxon>Bacillales</taxon>
        <taxon>Bacillaceae</taxon>
        <taxon>Cytobacillus</taxon>
    </lineage>
</organism>
<comment type="caution">
    <text evidence="1">The sequence shown here is derived from an EMBL/GenBank/DDBJ whole genome shotgun (WGS) entry which is preliminary data.</text>
</comment>
<sequence length="118" mass="14156">MWDIEVIFKTTKSLLKLQTKFQGRSYDFLIYHITIVFTRYIYFPGSRCRTAEQWNLGGLFYDHCDEINDLDWVVALGQLLVLHQDVLKVSNKRIQKLIHCQLQHWITSLPNYINIYLF</sequence>
<evidence type="ECO:0000313" key="1">
    <source>
        <dbReference type="EMBL" id="MBP2241573.1"/>
    </source>
</evidence>
<dbReference type="EMBL" id="JAGIKZ010000010">
    <property type="protein sequence ID" value="MBP2241573.1"/>
    <property type="molecule type" value="Genomic_DNA"/>
</dbReference>
<dbReference type="Proteomes" id="UP001519293">
    <property type="component" value="Unassembled WGS sequence"/>
</dbReference>
<reference evidence="1 2" key="1">
    <citation type="submission" date="2021-03" db="EMBL/GenBank/DDBJ databases">
        <title>Genomic Encyclopedia of Type Strains, Phase IV (KMG-IV): sequencing the most valuable type-strain genomes for metagenomic binning, comparative biology and taxonomic classification.</title>
        <authorList>
            <person name="Goeker M."/>
        </authorList>
    </citation>
    <scope>NUCLEOTIDE SEQUENCE [LARGE SCALE GENOMIC DNA]</scope>
    <source>
        <strain evidence="1 2">DSM 26675</strain>
    </source>
</reference>